<comment type="caution">
    <text evidence="1">The sequence shown here is derived from an EMBL/GenBank/DDBJ whole genome shotgun (WGS) entry which is preliminary data.</text>
</comment>
<evidence type="ECO:0000313" key="1">
    <source>
        <dbReference type="EMBL" id="PSB29442.1"/>
    </source>
</evidence>
<name>A0A2T1E9L6_9CYAN</name>
<dbReference type="EMBL" id="PVWK01000062">
    <property type="protein sequence ID" value="PSB29442.1"/>
    <property type="molecule type" value="Genomic_DNA"/>
</dbReference>
<organism evidence="1 2">
    <name type="scientific">Stenomitos frigidus ULC18</name>
    <dbReference type="NCBI Taxonomy" id="2107698"/>
    <lineage>
        <taxon>Bacteria</taxon>
        <taxon>Bacillati</taxon>
        <taxon>Cyanobacteriota</taxon>
        <taxon>Cyanophyceae</taxon>
        <taxon>Leptolyngbyales</taxon>
        <taxon>Leptolyngbyaceae</taxon>
        <taxon>Stenomitos</taxon>
    </lineage>
</organism>
<reference evidence="2" key="1">
    <citation type="submission" date="2018-02" db="EMBL/GenBank/DDBJ databases">
        <authorList>
            <person name="Moore K."/>
            <person name="Momper L."/>
        </authorList>
    </citation>
    <scope>NUCLEOTIDE SEQUENCE [LARGE SCALE GENOMIC DNA]</scope>
    <source>
        <strain evidence="2">ULC18</strain>
    </source>
</reference>
<dbReference type="Proteomes" id="UP000239576">
    <property type="component" value="Unassembled WGS sequence"/>
</dbReference>
<dbReference type="AlphaFoldDB" id="A0A2T1E9L6"/>
<dbReference type="OrthoDB" id="574754at2"/>
<dbReference type="RefSeq" id="WP_106256436.1">
    <property type="nucleotide sequence ID" value="NZ_CAWNSW010000155.1"/>
</dbReference>
<protein>
    <submittedName>
        <fullName evidence="1">Uncharacterized protein</fullName>
    </submittedName>
</protein>
<reference evidence="1 2" key="2">
    <citation type="submission" date="2018-03" db="EMBL/GenBank/DDBJ databases">
        <title>The ancient ancestry and fast evolution of plastids.</title>
        <authorList>
            <person name="Moore K.R."/>
            <person name="Magnabosco C."/>
            <person name="Momper L."/>
            <person name="Gold D.A."/>
            <person name="Bosak T."/>
            <person name="Fournier G.P."/>
        </authorList>
    </citation>
    <scope>NUCLEOTIDE SEQUENCE [LARGE SCALE GENOMIC DNA]</scope>
    <source>
        <strain evidence="1 2">ULC18</strain>
    </source>
</reference>
<gene>
    <name evidence="1" type="ORF">C7B82_11525</name>
</gene>
<evidence type="ECO:0000313" key="2">
    <source>
        <dbReference type="Proteomes" id="UP000239576"/>
    </source>
</evidence>
<proteinExistence type="predicted"/>
<keyword evidence="2" id="KW-1185">Reference proteome</keyword>
<sequence>MPETKRYAIDPDSLKGCRIRVSFHFKELQRETNPIVRANIAQYLAEATATLALLEAEEARKIAL</sequence>
<accession>A0A2T1E9L6</accession>